<dbReference type="Proteomes" id="UP000029538">
    <property type="component" value="Unassembled WGS sequence"/>
</dbReference>
<sequence length="75" mass="8765">MEKFYLYAKYEGLKTFKAFSLQDGCPVNNLIYASIMCNTQREQEYLQETADNNKQLKLIFQIRDSGNGRVVFQTV</sequence>
<protein>
    <submittedName>
        <fullName evidence="1">Uncharacterized protein</fullName>
    </submittedName>
</protein>
<dbReference type="AlphaFoldDB" id="A0A096CYK7"/>
<accession>A0A096CYK7</accession>
<organism evidence="1 2">
    <name type="scientific">Prevotella disiens DNF00882</name>
    <dbReference type="NCBI Taxonomy" id="1401075"/>
    <lineage>
        <taxon>Bacteria</taxon>
        <taxon>Pseudomonadati</taxon>
        <taxon>Bacteroidota</taxon>
        <taxon>Bacteroidia</taxon>
        <taxon>Bacteroidales</taxon>
        <taxon>Prevotellaceae</taxon>
        <taxon>Prevotella</taxon>
    </lineage>
</organism>
<gene>
    <name evidence="1" type="ORF">HMPREF0654_01195</name>
</gene>
<evidence type="ECO:0000313" key="2">
    <source>
        <dbReference type="Proteomes" id="UP000029538"/>
    </source>
</evidence>
<comment type="caution">
    <text evidence="1">The sequence shown here is derived from an EMBL/GenBank/DDBJ whole genome shotgun (WGS) entry which is preliminary data.</text>
</comment>
<proteinExistence type="predicted"/>
<dbReference type="EMBL" id="JRNR01000004">
    <property type="protein sequence ID" value="KGF50329.1"/>
    <property type="molecule type" value="Genomic_DNA"/>
</dbReference>
<evidence type="ECO:0000313" key="1">
    <source>
        <dbReference type="EMBL" id="KGF50329.1"/>
    </source>
</evidence>
<dbReference type="RefSeq" id="WP_036882162.1">
    <property type="nucleotide sequence ID" value="NZ_JRNR01000004.1"/>
</dbReference>
<name>A0A096CYK7_9BACT</name>
<reference evidence="1 2" key="1">
    <citation type="submission" date="2014-07" db="EMBL/GenBank/DDBJ databases">
        <authorList>
            <person name="McCorrison J."/>
            <person name="Sanka R."/>
            <person name="Torralba M."/>
            <person name="Gillis M."/>
            <person name="Haft D.H."/>
            <person name="Methe B."/>
            <person name="Sutton G."/>
            <person name="Nelson K.E."/>
        </authorList>
    </citation>
    <scope>NUCLEOTIDE SEQUENCE [LARGE SCALE GENOMIC DNA]</scope>
    <source>
        <strain evidence="1 2">DNF00882</strain>
    </source>
</reference>